<dbReference type="EMBL" id="BAABCN010000002">
    <property type="protein sequence ID" value="GAA3867031.1"/>
    <property type="molecule type" value="Genomic_DNA"/>
</dbReference>
<reference evidence="3" key="1">
    <citation type="journal article" date="2019" name="Int. J. Syst. Evol. Microbiol.">
        <title>The Global Catalogue of Microorganisms (GCM) 10K type strain sequencing project: providing services to taxonomists for standard genome sequencing and annotation.</title>
        <authorList>
            <consortium name="The Broad Institute Genomics Platform"/>
            <consortium name="The Broad Institute Genome Sequencing Center for Infectious Disease"/>
            <person name="Wu L."/>
            <person name="Ma J."/>
        </authorList>
    </citation>
    <scope>NUCLEOTIDE SEQUENCE [LARGE SCALE GENOMIC DNA]</scope>
    <source>
        <strain evidence="3">JCM 17021</strain>
    </source>
</reference>
<sequence>MQPRNPRGRKLSWIVQEKSEARLEQGEPAGLSTGKSAERENPKAVQHRAKQLPQSGRSKSRPVGDGPAAKDMDSDGFDDVM</sequence>
<protein>
    <submittedName>
        <fullName evidence="2">Uncharacterized protein</fullName>
    </submittedName>
</protein>
<feature type="compositionally biased region" description="Basic residues" evidence="1">
    <location>
        <begin position="1"/>
        <end position="10"/>
    </location>
</feature>
<evidence type="ECO:0000313" key="3">
    <source>
        <dbReference type="Proteomes" id="UP001501803"/>
    </source>
</evidence>
<gene>
    <name evidence="2" type="ORF">GCM10022381_08270</name>
</gene>
<feature type="region of interest" description="Disordered" evidence="1">
    <location>
        <begin position="1"/>
        <end position="81"/>
    </location>
</feature>
<evidence type="ECO:0000256" key="1">
    <source>
        <dbReference type="SAM" id="MobiDB-lite"/>
    </source>
</evidence>
<accession>A0ABP7K7Y0</accession>
<comment type="caution">
    <text evidence="2">The sequence shown here is derived from an EMBL/GenBank/DDBJ whole genome shotgun (WGS) entry which is preliminary data.</text>
</comment>
<organism evidence="2 3">
    <name type="scientific">Leifsonia kafniensis</name>
    <dbReference type="NCBI Taxonomy" id="475957"/>
    <lineage>
        <taxon>Bacteria</taxon>
        <taxon>Bacillati</taxon>
        <taxon>Actinomycetota</taxon>
        <taxon>Actinomycetes</taxon>
        <taxon>Micrococcales</taxon>
        <taxon>Microbacteriaceae</taxon>
        <taxon>Leifsonia</taxon>
    </lineage>
</organism>
<name>A0ABP7K7Y0_9MICO</name>
<keyword evidence="3" id="KW-1185">Reference proteome</keyword>
<proteinExistence type="predicted"/>
<dbReference type="Proteomes" id="UP001501803">
    <property type="component" value="Unassembled WGS sequence"/>
</dbReference>
<evidence type="ECO:0000313" key="2">
    <source>
        <dbReference type="EMBL" id="GAA3867031.1"/>
    </source>
</evidence>